<protein>
    <submittedName>
        <fullName evidence="2">HEAT repeat protein</fullName>
    </submittedName>
</protein>
<dbReference type="PROSITE" id="PS50077">
    <property type="entry name" value="HEAT_REPEAT"/>
    <property type="match status" value="1"/>
</dbReference>
<dbReference type="Proteomes" id="UP000241118">
    <property type="component" value="Unassembled WGS sequence"/>
</dbReference>
<dbReference type="InterPro" id="IPR011989">
    <property type="entry name" value="ARM-like"/>
</dbReference>
<dbReference type="InterPro" id="IPR000357">
    <property type="entry name" value="HEAT"/>
</dbReference>
<dbReference type="Pfam" id="PF02985">
    <property type="entry name" value="HEAT"/>
    <property type="match status" value="1"/>
</dbReference>
<comment type="caution">
    <text evidence="2">The sequence shown here is derived from an EMBL/GenBank/DDBJ whole genome shotgun (WGS) entry which is preliminary data.</text>
</comment>
<dbReference type="SUPFAM" id="SSF48371">
    <property type="entry name" value="ARM repeat"/>
    <property type="match status" value="1"/>
</dbReference>
<reference evidence="2 3" key="1">
    <citation type="submission" date="2018-03" db="EMBL/GenBank/DDBJ databases">
        <title>Genomic Encyclopedia of Type Strains, Phase III (KMG-III): the genomes of soil and plant-associated and newly described type strains.</title>
        <authorList>
            <person name="Whitman W."/>
        </authorList>
    </citation>
    <scope>NUCLEOTIDE SEQUENCE [LARGE SCALE GENOMIC DNA]</scope>
    <source>
        <strain evidence="2 3">CGMCC 4.7097</strain>
    </source>
</reference>
<proteinExistence type="predicted"/>
<evidence type="ECO:0000313" key="3">
    <source>
        <dbReference type="Proteomes" id="UP000241118"/>
    </source>
</evidence>
<dbReference type="InterPro" id="IPR021133">
    <property type="entry name" value="HEAT_type_2"/>
</dbReference>
<organism evidence="2 3">
    <name type="scientific">Saccharothrix carnea</name>
    <dbReference type="NCBI Taxonomy" id="1280637"/>
    <lineage>
        <taxon>Bacteria</taxon>
        <taxon>Bacillati</taxon>
        <taxon>Actinomycetota</taxon>
        <taxon>Actinomycetes</taxon>
        <taxon>Pseudonocardiales</taxon>
        <taxon>Pseudonocardiaceae</taxon>
        <taxon>Saccharothrix</taxon>
    </lineage>
</organism>
<keyword evidence="1" id="KW-0677">Repeat</keyword>
<accession>A0A2P8I5M1</accession>
<gene>
    <name evidence="2" type="ORF">B0I31_108214</name>
</gene>
<dbReference type="OrthoDB" id="292843at2"/>
<dbReference type="AlphaFoldDB" id="A0A2P8I5M1"/>
<dbReference type="EMBL" id="PYAX01000008">
    <property type="protein sequence ID" value="PSL53767.1"/>
    <property type="molecule type" value="Genomic_DNA"/>
</dbReference>
<evidence type="ECO:0000313" key="2">
    <source>
        <dbReference type="EMBL" id="PSL53767.1"/>
    </source>
</evidence>
<dbReference type="InterPro" id="IPR016024">
    <property type="entry name" value="ARM-type_fold"/>
</dbReference>
<keyword evidence="3" id="KW-1185">Reference proteome</keyword>
<dbReference type="Gene3D" id="1.25.10.10">
    <property type="entry name" value="Leucine-rich Repeat Variant"/>
    <property type="match status" value="2"/>
</dbReference>
<evidence type="ECO:0000256" key="1">
    <source>
        <dbReference type="ARBA" id="ARBA00022737"/>
    </source>
</evidence>
<sequence length="426" mass="46089">MVSRSRVRRVWEQLEHAYGPATDVPDLLAQVHDPVTAPAAIGELNANVYHNGEVVHSAAPALLPALLDLAEDPTVTVRRAIVETIGDLAHAARTAEPTAVDEAWPQAWAAAVPRLLHLLADPDVEVRRVVTFPLAHAVGHEVWPHLRDRFKAEPDHAARLGLVVAIGHHAEPDAHDWFTGLLPDPTVRLAASVGLRRLGITPDARLLLNGFADVSAWADTWCVGSPRPSAVVWWLNRELADDHAVRRTLVAHLLDHPDPDIRTGALWSSAPLLADDTSTTDTNLLPLIADRLPDDEPENRRLAATLLASTGARSADTLTPFADDLALAARDLYLPAADAALAALALLGDQRAVQPLQQRLTGPRLGLPTRPRHRPWTPPPLDEVLLAMSAHADALLPAVRARLSSTSDDAERAACHRALDSWHTNA</sequence>
<name>A0A2P8I5M1_SACCR</name>